<feature type="compositionally biased region" description="Polar residues" evidence="1">
    <location>
        <begin position="93"/>
        <end position="103"/>
    </location>
</feature>
<evidence type="ECO:0000313" key="3">
    <source>
        <dbReference type="EMBL" id="HAT4308359.1"/>
    </source>
</evidence>
<keyword evidence="2" id="KW-0812">Transmembrane</keyword>
<feature type="region of interest" description="Disordered" evidence="1">
    <location>
        <begin position="43"/>
        <end position="105"/>
    </location>
</feature>
<feature type="compositionally biased region" description="Polar residues" evidence="1">
    <location>
        <begin position="43"/>
        <end position="52"/>
    </location>
</feature>
<evidence type="ECO:0000256" key="2">
    <source>
        <dbReference type="SAM" id="Phobius"/>
    </source>
</evidence>
<feature type="compositionally biased region" description="Basic and acidic residues" evidence="1">
    <location>
        <begin position="62"/>
        <end position="91"/>
    </location>
</feature>
<gene>
    <name evidence="3" type="ORF">I9080_002170</name>
</gene>
<feature type="transmembrane region" description="Helical" evidence="2">
    <location>
        <begin position="12"/>
        <end position="34"/>
    </location>
</feature>
<keyword evidence="2" id="KW-1133">Transmembrane helix</keyword>
<keyword evidence="2" id="KW-0472">Membrane</keyword>
<reference evidence="3" key="1">
    <citation type="journal article" date="2018" name="Genome Biol.">
        <title>SKESA: strategic k-mer extension for scrupulous assemblies.</title>
        <authorList>
            <person name="Souvorov A."/>
            <person name="Agarwala R."/>
            <person name="Lipman D.J."/>
        </authorList>
    </citation>
    <scope>NUCLEOTIDE SEQUENCE</scope>
    <source>
        <strain evidence="3">C8</strain>
    </source>
</reference>
<accession>A0A8H9UX81</accession>
<dbReference type="EMBL" id="DACTCB010000011">
    <property type="protein sequence ID" value="HAT4308359.1"/>
    <property type="molecule type" value="Genomic_DNA"/>
</dbReference>
<proteinExistence type="predicted"/>
<organism evidence="3">
    <name type="scientific">Clostridium perfringens</name>
    <dbReference type="NCBI Taxonomy" id="1502"/>
    <lineage>
        <taxon>Bacteria</taxon>
        <taxon>Bacillati</taxon>
        <taxon>Bacillota</taxon>
        <taxon>Clostridia</taxon>
        <taxon>Eubacteriales</taxon>
        <taxon>Clostridiaceae</taxon>
        <taxon>Clostridium</taxon>
    </lineage>
</organism>
<reference evidence="3" key="2">
    <citation type="submission" date="2020-07" db="EMBL/GenBank/DDBJ databases">
        <authorList>
            <consortium name="NCBI Pathogen Detection Project"/>
        </authorList>
    </citation>
    <scope>NUCLEOTIDE SEQUENCE</scope>
    <source>
        <strain evidence="3">C8</strain>
    </source>
</reference>
<name>A0A8H9UX81_CLOPF</name>
<evidence type="ECO:0000256" key="1">
    <source>
        <dbReference type="SAM" id="MobiDB-lite"/>
    </source>
</evidence>
<protein>
    <submittedName>
        <fullName evidence="3">Uncharacterized protein</fullName>
    </submittedName>
</protein>
<dbReference type="AlphaFoldDB" id="A0A8H9UX81"/>
<sequence>MSFKDVKDDKKFKIGIAIFIVILVLALVVGGYILCKNISKPDSNSFESNIEQTIPPEQAKNNNEDKNEKEDNTIKDKEQNKEKSDNDKKENQYNPNESDALSKTSEDATPVQALFYSSFGNKITYPVILNDPEKNIIKIYTVYTLENLKDMQELRDQVLSDKKDKMKYLNALETIKDTFNGLLDNSQKIEELCKDGDNSEQAQEITTLISQIKGEAEVDYNTIRTSSSFGVPMIKTFPFGMNLDDNVNRLNNLSNTLGCDDEEALNKWIAFSKKNLDMYLK</sequence>
<comment type="caution">
    <text evidence="3">The sequence shown here is derived from an EMBL/GenBank/DDBJ whole genome shotgun (WGS) entry which is preliminary data.</text>
</comment>
<dbReference type="Proteomes" id="UP000859547">
    <property type="component" value="Unassembled WGS sequence"/>
</dbReference>